<keyword evidence="2" id="KW-1185">Reference proteome</keyword>
<reference evidence="1 2" key="1">
    <citation type="journal article" date="2021" name="Elife">
        <title>Chloroplast acquisition without the gene transfer in kleptoplastic sea slugs, Plakobranchus ocellatus.</title>
        <authorList>
            <person name="Maeda T."/>
            <person name="Takahashi S."/>
            <person name="Yoshida T."/>
            <person name="Shimamura S."/>
            <person name="Takaki Y."/>
            <person name="Nagai Y."/>
            <person name="Toyoda A."/>
            <person name="Suzuki Y."/>
            <person name="Arimoto A."/>
            <person name="Ishii H."/>
            <person name="Satoh N."/>
            <person name="Nishiyama T."/>
            <person name="Hasebe M."/>
            <person name="Maruyama T."/>
            <person name="Minagawa J."/>
            <person name="Obokata J."/>
            <person name="Shigenobu S."/>
        </authorList>
    </citation>
    <scope>NUCLEOTIDE SEQUENCE [LARGE SCALE GENOMIC DNA]</scope>
</reference>
<dbReference type="AlphaFoldDB" id="A0AAV4JJ40"/>
<protein>
    <submittedName>
        <fullName evidence="1">Uncharacterized protein</fullName>
    </submittedName>
</protein>
<name>A0AAV4JJ40_9GAST</name>
<gene>
    <name evidence="1" type="ORF">ElyMa_001613000</name>
</gene>
<accession>A0AAV4JJ40</accession>
<sequence length="77" mass="8410">MQKKNVCQNNDEDMPLRGEEQIADDAYETVGEPECGVGESIGGSVPPVEGMSANEDFRSWPADLMSFGVKIVCRSEE</sequence>
<proteinExistence type="predicted"/>
<dbReference type="EMBL" id="BMAT01003238">
    <property type="protein sequence ID" value="GFS22270.1"/>
    <property type="molecule type" value="Genomic_DNA"/>
</dbReference>
<dbReference type="Proteomes" id="UP000762676">
    <property type="component" value="Unassembled WGS sequence"/>
</dbReference>
<comment type="caution">
    <text evidence="1">The sequence shown here is derived from an EMBL/GenBank/DDBJ whole genome shotgun (WGS) entry which is preliminary data.</text>
</comment>
<organism evidence="1 2">
    <name type="scientific">Elysia marginata</name>
    <dbReference type="NCBI Taxonomy" id="1093978"/>
    <lineage>
        <taxon>Eukaryota</taxon>
        <taxon>Metazoa</taxon>
        <taxon>Spiralia</taxon>
        <taxon>Lophotrochozoa</taxon>
        <taxon>Mollusca</taxon>
        <taxon>Gastropoda</taxon>
        <taxon>Heterobranchia</taxon>
        <taxon>Euthyneura</taxon>
        <taxon>Panpulmonata</taxon>
        <taxon>Sacoglossa</taxon>
        <taxon>Placobranchoidea</taxon>
        <taxon>Plakobranchidae</taxon>
        <taxon>Elysia</taxon>
    </lineage>
</organism>
<evidence type="ECO:0000313" key="1">
    <source>
        <dbReference type="EMBL" id="GFS22270.1"/>
    </source>
</evidence>
<evidence type="ECO:0000313" key="2">
    <source>
        <dbReference type="Proteomes" id="UP000762676"/>
    </source>
</evidence>